<keyword evidence="5" id="KW-0378">Hydrolase</keyword>
<name>A0AAI8VKK4_9PEZI</name>
<keyword evidence="7" id="KW-0234">DNA repair</keyword>
<comment type="similarity">
    <text evidence="2">Belongs to the tyrosyl-DNA phosphodiesterase family.</text>
</comment>
<dbReference type="PANTHER" id="PTHR12415">
    <property type="entry name" value="TYROSYL-DNA PHOSPHODIESTERASE 1"/>
    <property type="match status" value="1"/>
</dbReference>
<evidence type="ECO:0000256" key="8">
    <source>
        <dbReference type="ARBA" id="ARBA00023242"/>
    </source>
</evidence>
<dbReference type="SUPFAM" id="SSF56024">
    <property type="entry name" value="Phospholipase D/nuclease"/>
    <property type="match status" value="1"/>
</dbReference>
<evidence type="ECO:0000256" key="4">
    <source>
        <dbReference type="ARBA" id="ARBA00022763"/>
    </source>
</evidence>
<keyword evidence="4" id="KW-0227">DNA damage</keyword>
<dbReference type="InterPro" id="IPR010347">
    <property type="entry name" value="Tdp1"/>
</dbReference>
<gene>
    <name evidence="9" type="ORF">KHLLAP_LOCUS7066</name>
</gene>
<dbReference type="AlphaFoldDB" id="A0AAI8VKK4"/>
<dbReference type="GO" id="GO:0003697">
    <property type="term" value="F:single-stranded DNA binding"/>
    <property type="evidence" value="ECO:0007669"/>
    <property type="project" value="TreeGrafter"/>
</dbReference>
<dbReference type="GO" id="GO:0004527">
    <property type="term" value="F:exonuclease activity"/>
    <property type="evidence" value="ECO:0007669"/>
    <property type="project" value="UniProtKB-KW"/>
</dbReference>
<keyword evidence="8" id="KW-0539">Nucleus</keyword>
<dbReference type="GO" id="GO:0005634">
    <property type="term" value="C:nucleus"/>
    <property type="evidence" value="ECO:0007669"/>
    <property type="project" value="UniProtKB-SubCell"/>
</dbReference>
<dbReference type="GO" id="GO:0003690">
    <property type="term" value="F:double-stranded DNA binding"/>
    <property type="evidence" value="ECO:0007669"/>
    <property type="project" value="TreeGrafter"/>
</dbReference>
<dbReference type="EMBL" id="CAUWAG010000010">
    <property type="protein sequence ID" value="CAJ2506598.1"/>
    <property type="molecule type" value="Genomic_DNA"/>
</dbReference>
<dbReference type="Gene3D" id="3.30.870.10">
    <property type="entry name" value="Endonuclease Chain A"/>
    <property type="match status" value="1"/>
</dbReference>
<reference evidence="9" key="1">
    <citation type="submission" date="2023-10" db="EMBL/GenBank/DDBJ databases">
        <authorList>
            <person name="Hackl T."/>
        </authorList>
    </citation>
    <scope>NUCLEOTIDE SEQUENCE</scope>
</reference>
<accession>A0AAI8VKK4</accession>
<evidence type="ECO:0000256" key="2">
    <source>
        <dbReference type="ARBA" id="ARBA00010205"/>
    </source>
</evidence>
<evidence type="ECO:0000256" key="1">
    <source>
        <dbReference type="ARBA" id="ARBA00004123"/>
    </source>
</evidence>
<evidence type="ECO:0000256" key="5">
    <source>
        <dbReference type="ARBA" id="ARBA00022801"/>
    </source>
</evidence>
<keyword evidence="3" id="KW-0540">Nuclease</keyword>
<evidence type="ECO:0000313" key="10">
    <source>
        <dbReference type="Proteomes" id="UP001295740"/>
    </source>
</evidence>
<comment type="subcellular location">
    <subcellularLocation>
        <location evidence="1">Nucleus</location>
    </subcellularLocation>
</comment>
<comment type="caution">
    <text evidence="9">The sequence shown here is derived from an EMBL/GenBank/DDBJ whole genome shotgun (WGS) entry which is preliminary data.</text>
</comment>
<keyword evidence="10" id="KW-1185">Reference proteome</keyword>
<proteinExistence type="inferred from homology"/>
<dbReference type="Pfam" id="PF06087">
    <property type="entry name" value="Tyr-DNA_phospho"/>
    <property type="match status" value="1"/>
</dbReference>
<dbReference type="Proteomes" id="UP001295740">
    <property type="component" value="Unassembled WGS sequence"/>
</dbReference>
<sequence length="175" mass="19698">MLRAVSGRQIFYPTVADIRSATEAAQHAASNIGCYTRPWNKAPIGIKRLFHHYRSKDAGCPFHQELILLFNPRDRTAPHYVYLGSANLSQSAKGALEQDKKRNEATCDVKLVKLTNFECGVVVPGSIVNDLLEPGIKTWQDGIVPHVQSAEQYHLQEDRPWNDPRWVIGYGEEEG</sequence>
<protein>
    <submittedName>
        <fullName evidence="9">Uu.00g077840.m01.CDS01</fullName>
    </submittedName>
</protein>
<dbReference type="GO" id="GO:0017005">
    <property type="term" value="F:3'-tyrosyl-DNA phosphodiesterase activity"/>
    <property type="evidence" value="ECO:0007669"/>
    <property type="project" value="TreeGrafter"/>
</dbReference>
<evidence type="ECO:0000256" key="6">
    <source>
        <dbReference type="ARBA" id="ARBA00022839"/>
    </source>
</evidence>
<organism evidence="9 10">
    <name type="scientific">Anthostomella pinea</name>
    <dbReference type="NCBI Taxonomy" id="933095"/>
    <lineage>
        <taxon>Eukaryota</taxon>
        <taxon>Fungi</taxon>
        <taxon>Dikarya</taxon>
        <taxon>Ascomycota</taxon>
        <taxon>Pezizomycotina</taxon>
        <taxon>Sordariomycetes</taxon>
        <taxon>Xylariomycetidae</taxon>
        <taxon>Xylariales</taxon>
        <taxon>Xylariaceae</taxon>
        <taxon>Anthostomella</taxon>
    </lineage>
</organism>
<evidence type="ECO:0000256" key="3">
    <source>
        <dbReference type="ARBA" id="ARBA00022722"/>
    </source>
</evidence>
<evidence type="ECO:0000256" key="7">
    <source>
        <dbReference type="ARBA" id="ARBA00023204"/>
    </source>
</evidence>
<dbReference type="GO" id="GO:0006281">
    <property type="term" value="P:DNA repair"/>
    <property type="evidence" value="ECO:0007669"/>
    <property type="project" value="UniProtKB-KW"/>
</dbReference>
<dbReference type="PANTHER" id="PTHR12415:SF0">
    <property type="entry name" value="TYROSYL-DNA PHOSPHODIESTERASE 1"/>
    <property type="match status" value="1"/>
</dbReference>
<keyword evidence="6" id="KW-0269">Exonuclease</keyword>
<evidence type="ECO:0000313" key="9">
    <source>
        <dbReference type="EMBL" id="CAJ2506598.1"/>
    </source>
</evidence>